<comment type="cofactor">
    <cofactor evidence="1">
        <name>Zn(2+)</name>
        <dbReference type="ChEBI" id="CHEBI:29105"/>
    </cofactor>
</comment>
<keyword evidence="5" id="KW-0687">Ribonucleoprotein</keyword>
<feature type="compositionally biased region" description="Polar residues" evidence="6">
    <location>
        <begin position="1304"/>
        <end position="1313"/>
    </location>
</feature>
<keyword evidence="4" id="KW-0689">Ribosomal protein</keyword>
<evidence type="ECO:0000313" key="9">
    <source>
        <dbReference type="Proteomes" id="UP001209570"/>
    </source>
</evidence>
<dbReference type="FunFam" id="4.10.830.10:FF:000002">
    <property type="entry name" value="40S ribosomal protein S29"/>
    <property type="match status" value="1"/>
</dbReference>
<keyword evidence="7" id="KW-0472">Membrane</keyword>
<sequence>MTNLQNTHPRNYGKDSRHCRVCHTTRGLIRKYGLNMCRRCFRERATQIGFVKRGASSTMRSATSRRRVLSPRVLSLLLLLLPLALPLVLSAAPFSTSGLVDFPIKDLETIDRIKRKPGAPPDPMAPHLSSPTTRKWTHVDAIALGALRSDELLSLDRHDVLHVGGQGRRRATGLSISHAMTGRELGADAPQPLKSDEDGQKVSLFPRELVMEDAEACVPTMHWVGVENDGAHSLRIEAVHFDHDGLSLATDVTGAVVEAGTDLNMVLVVLSSEPEDIDAYMVVTTTAGVFSMAIRGRITPNAHGVTGIRVALPVDTRLEQPLRVFNPDAATLQVSEVFLSEGVGSVLLPPADGPAERQSATSPSDVMVPWQVAPRTSQTVARYFFPGTHSAGRYRSIVQIAIPNKQNLLVPVVVDVLDTEELYVESRELDLGVLMNGEERREVMLTLQNPGALPLLIRSVELLEPTPLQITARLRGSPVLPPRSRARRAVGIHVRMPHDMAYSGPIAVQLVVRTARTDPKRQRRDDVEERTHTIRLRAFTTRGSLSLPLRESIVMVQDDPIIDHFLQAKSKTPFTVAPMGEYTEHELHLTNDLDTAIEVEAIDMFPPECLDVRLIRYETGVIVLPHQPLPRLVAALSPGIKTAPGHGHASAQCYIAIQTNASQHYVPIVLHRGDVRVASSLPLRELQDRNQSPCFKLPSSPKRCRSVVLDLGRVATEATLVEAINVTNVNPIDMRVTATRVVPSKSPRRFETAVRAGVHPDPDVPVATAMIGEAWSRRARRGEQPQTEPAKGGGILVAVPPGSVLNMRVRFTMKDTFGSFVDPVMKLETDHEVIHVAVRYQVIDARVEWPSQIVKMPAGHPGRIILHELSINSVLPPHMDAVHVRRVITSNDLIKVWHVPSILPSNVTTTISVSAFPFEYAEACRSGHFYADCFLLGAPASANEPKHHEYSNYGSPVSREDLVAWRQRERVWSGTKYDELRLFSTQLTIVTDVMETAPLNILTPLARPILLSVSMLELPLTESLHHSAVDVTVENPSDFAVDVELTIADADADADTPDARDSRSLFYACDDDLTDAECLREWQDIAREAAADPDGDIVAPFFFRERVVLRMQPRETITLGPIHFFPSVVGEWKTRVFVRNQITHIEAVDLHARSGRGKLEIELQSEVAPVPLEVYGYHTITFPVPERADEGGDGVDFSVTRSKFYLGFVAMLQTKSEEASTDDEDNEFEVLSSPEPQDYEPVAVSESKLGKIDALEADRKAADDDWSDFSFESLQSEIGKLLVADDVVDQSTPSMALSRETRRAMSSQTTPSLRSAPPGFSPEDANPEASRAAFERLLHYPHLGRDDLSDRPFAPSSTLGSSQQSAFPQQYSLFGPPLGLPPMSPSSSPPPAPAEDAQCAGRIGGRRRLVSTLRVTTENPRGHDDSSPLAALGGVALDASSAP</sequence>
<protein>
    <recommendedName>
        <fullName evidence="10">40S ribosomal protein S29</fullName>
    </recommendedName>
</protein>
<comment type="similarity">
    <text evidence="2">Belongs to the universal ribosomal protein uS14 family.</text>
</comment>
<evidence type="ECO:0000256" key="1">
    <source>
        <dbReference type="ARBA" id="ARBA00001947"/>
    </source>
</evidence>
<dbReference type="GO" id="GO:0005840">
    <property type="term" value="C:ribosome"/>
    <property type="evidence" value="ECO:0007669"/>
    <property type="project" value="UniProtKB-KW"/>
</dbReference>
<organism evidence="8 9">
    <name type="scientific">Pythium insidiosum</name>
    <name type="common">Pythiosis disease agent</name>
    <dbReference type="NCBI Taxonomy" id="114742"/>
    <lineage>
        <taxon>Eukaryota</taxon>
        <taxon>Sar</taxon>
        <taxon>Stramenopiles</taxon>
        <taxon>Oomycota</taxon>
        <taxon>Peronosporomycetes</taxon>
        <taxon>Pythiales</taxon>
        <taxon>Pythiaceae</taxon>
        <taxon>Pythium</taxon>
    </lineage>
</organism>
<dbReference type="GO" id="GO:0008270">
    <property type="term" value="F:zinc ion binding"/>
    <property type="evidence" value="ECO:0007669"/>
    <property type="project" value="InterPro"/>
</dbReference>
<dbReference type="InterPro" id="IPR018271">
    <property type="entry name" value="Ribosomal_uS14_CS"/>
</dbReference>
<dbReference type="InterPro" id="IPR039877">
    <property type="entry name" value="TMEM131-like"/>
</dbReference>
<evidence type="ECO:0008006" key="10">
    <source>
        <dbReference type="Google" id="ProtNLM"/>
    </source>
</evidence>
<dbReference type="GO" id="GO:1990904">
    <property type="term" value="C:ribonucleoprotein complex"/>
    <property type="evidence" value="ECO:0007669"/>
    <property type="project" value="UniProtKB-KW"/>
</dbReference>
<dbReference type="GO" id="GO:0006412">
    <property type="term" value="P:translation"/>
    <property type="evidence" value="ECO:0007669"/>
    <property type="project" value="InterPro"/>
</dbReference>
<evidence type="ECO:0000256" key="6">
    <source>
        <dbReference type="SAM" id="MobiDB-lite"/>
    </source>
</evidence>
<evidence type="ECO:0000256" key="7">
    <source>
        <dbReference type="SAM" id="Phobius"/>
    </source>
</evidence>
<dbReference type="PANTHER" id="PTHR22050">
    <property type="entry name" value="RW1 PROTEIN HOMOLOG"/>
    <property type="match status" value="1"/>
</dbReference>
<dbReference type="PROSITE" id="PS00527">
    <property type="entry name" value="RIBOSOMAL_S14"/>
    <property type="match status" value="1"/>
</dbReference>
<dbReference type="Proteomes" id="UP001209570">
    <property type="component" value="Unassembled WGS sequence"/>
</dbReference>
<evidence type="ECO:0000313" key="8">
    <source>
        <dbReference type="EMBL" id="KAJ0404483.1"/>
    </source>
</evidence>
<dbReference type="EMBL" id="JAKCXM010000062">
    <property type="protein sequence ID" value="KAJ0404483.1"/>
    <property type="molecule type" value="Genomic_DNA"/>
</dbReference>
<name>A0AAD5M762_PYTIN</name>
<keyword evidence="7" id="KW-0812">Transmembrane</keyword>
<dbReference type="GO" id="GO:0016020">
    <property type="term" value="C:membrane"/>
    <property type="evidence" value="ECO:0007669"/>
    <property type="project" value="TreeGrafter"/>
</dbReference>
<gene>
    <name evidence="8" type="ORF">P43SY_008803</name>
</gene>
<keyword evidence="3" id="KW-0862">Zinc</keyword>
<dbReference type="GO" id="GO:0003735">
    <property type="term" value="F:structural constituent of ribosome"/>
    <property type="evidence" value="ECO:0007669"/>
    <property type="project" value="InterPro"/>
</dbReference>
<comment type="caution">
    <text evidence="8">The sequence shown here is derived from an EMBL/GenBank/DDBJ whole genome shotgun (WGS) entry which is preliminary data.</text>
</comment>
<feature type="transmembrane region" description="Helical" evidence="7">
    <location>
        <begin position="73"/>
        <end position="94"/>
    </location>
</feature>
<dbReference type="Pfam" id="PF00253">
    <property type="entry name" value="Ribosomal_S14"/>
    <property type="match status" value="1"/>
</dbReference>
<evidence type="ECO:0000256" key="3">
    <source>
        <dbReference type="ARBA" id="ARBA00022833"/>
    </source>
</evidence>
<feature type="compositionally biased region" description="Polar residues" evidence="6">
    <location>
        <begin position="1355"/>
        <end position="1372"/>
    </location>
</feature>
<keyword evidence="9" id="KW-1185">Reference proteome</keyword>
<dbReference type="PANTHER" id="PTHR22050:SF0">
    <property type="entry name" value="TRANSMEMBRANE PROTEIN 131 HOMOLOG"/>
    <property type="match status" value="1"/>
</dbReference>
<dbReference type="InterPro" id="IPR043140">
    <property type="entry name" value="Ribosomal_uS14_sf"/>
</dbReference>
<dbReference type="InterPro" id="IPR039744">
    <property type="entry name" value="RIbosomal_uS14_euk_arc"/>
</dbReference>
<dbReference type="InterPro" id="IPR001209">
    <property type="entry name" value="Ribosomal_uS14"/>
</dbReference>
<evidence type="ECO:0000256" key="4">
    <source>
        <dbReference type="ARBA" id="ARBA00022980"/>
    </source>
</evidence>
<dbReference type="NCBIfam" id="NF004424">
    <property type="entry name" value="PRK05766.1"/>
    <property type="match status" value="1"/>
</dbReference>
<keyword evidence="7" id="KW-1133">Transmembrane helix</keyword>
<feature type="region of interest" description="Disordered" evidence="6">
    <location>
        <begin position="1293"/>
        <end position="1443"/>
    </location>
</feature>
<accession>A0AAD5M762</accession>
<feature type="compositionally biased region" description="Pro residues" evidence="6">
    <location>
        <begin position="1378"/>
        <end position="1393"/>
    </location>
</feature>
<evidence type="ECO:0000256" key="5">
    <source>
        <dbReference type="ARBA" id="ARBA00023274"/>
    </source>
</evidence>
<proteinExistence type="inferred from homology"/>
<feature type="compositionally biased region" description="Basic and acidic residues" evidence="6">
    <location>
        <begin position="1333"/>
        <end position="1350"/>
    </location>
</feature>
<reference evidence="8" key="1">
    <citation type="submission" date="2021-12" db="EMBL/GenBank/DDBJ databases">
        <title>Prjna785345.</title>
        <authorList>
            <person name="Rujirawat T."/>
            <person name="Krajaejun T."/>
        </authorList>
    </citation>
    <scope>NUCLEOTIDE SEQUENCE</scope>
    <source>
        <strain evidence="8">Pi057C3</strain>
    </source>
</reference>
<evidence type="ECO:0000256" key="2">
    <source>
        <dbReference type="ARBA" id="ARBA00009083"/>
    </source>
</evidence>
<dbReference type="Gene3D" id="4.10.830.10">
    <property type="entry name" value="30s Ribosomal Protein S14, Chain N"/>
    <property type="match status" value="1"/>
</dbReference>